<proteinExistence type="inferred from homology"/>
<comment type="subcellular location">
    <subcellularLocation>
        <location evidence="1">Secreted</location>
    </subcellularLocation>
</comment>
<evidence type="ECO:0000256" key="1">
    <source>
        <dbReference type="ARBA" id="ARBA00004613"/>
    </source>
</evidence>
<feature type="non-terminal residue" evidence="6">
    <location>
        <position position="3042"/>
    </location>
</feature>
<dbReference type="PANTHER" id="PTHR24019:SF5">
    <property type="entry name" value="ADIPOLIN"/>
    <property type="match status" value="1"/>
</dbReference>
<keyword evidence="3" id="KW-0964">Secreted</keyword>
<dbReference type="Proteomes" id="UP001165082">
    <property type="component" value="Unassembled WGS sequence"/>
</dbReference>
<evidence type="ECO:0000256" key="3">
    <source>
        <dbReference type="ARBA" id="ARBA00022525"/>
    </source>
</evidence>
<evidence type="ECO:0000313" key="6">
    <source>
        <dbReference type="EMBL" id="GMH59898.1"/>
    </source>
</evidence>
<gene>
    <name evidence="6" type="ORF">TrRE_jg13421</name>
</gene>
<protein>
    <submittedName>
        <fullName evidence="6">Uncharacterized protein</fullName>
    </submittedName>
</protein>
<dbReference type="InterPro" id="IPR029044">
    <property type="entry name" value="Nucleotide-diphossugar_trans"/>
</dbReference>
<keyword evidence="4" id="KW-0808">Transferase</keyword>
<dbReference type="EMBL" id="BRXZ01002325">
    <property type="protein sequence ID" value="GMH59898.1"/>
    <property type="molecule type" value="Genomic_DNA"/>
</dbReference>
<keyword evidence="5" id="KW-0732">Signal</keyword>
<evidence type="ECO:0000256" key="2">
    <source>
        <dbReference type="ARBA" id="ARBA00007677"/>
    </source>
</evidence>
<evidence type="ECO:0000256" key="5">
    <source>
        <dbReference type="ARBA" id="ARBA00022729"/>
    </source>
</evidence>
<dbReference type="SUPFAM" id="SSF53448">
    <property type="entry name" value="Nucleotide-diphospho-sugar transferases"/>
    <property type="match status" value="1"/>
</dbReference>
<evidence type="ECO:0000256" key="4">
    <source>
        <dbReference type="ARBA" id="ARBA00022679"/>
    </source>
</evidence>
<dbReference type="GO" id="GO:0000030">
    <property type="term" value="F:mannosyltransferase activity"/>
    <property type="evidence" value="ECO:0007669"/>
    <property type="project" value="InterPro"/>
</dbReference>
<dbReference type="InterPro" id="IPR052136">
    <property type="entry name" value="Adipolin/Erythroferrone-rel"/>
</dbReference>
<evidence type="ECO:0000313" key="7">
    <source>
        <dbReference type="Proteomes" id="UP001165082"/>
    </source>
</evidence>
<dbReference type="GO" id="GO:0005179">
    <property type="term" value="F:hormone activity"/>
    <property type="evidence" value="ECO:0007669"/>
    <property type="project" value="TreeGrafter"/>
</dbReference>
<dbReference type="InterPro" id="IPR002685">
    <property type="entry name" value="Glyco_trans_15"/>
</dbReference>
<dbReference type="Pfam" id="PF01793">
    <property type="entry name" value="Glyco_transf_15"/>
    <property type="match status" value="1"/>
</dbReference>
<dbReference type="GO" id="GO:0016020">
    <property type="term" value="C:membrane"/>
    <property type="evidence" value="ECO:0007669"/>
    <property type="project" value="InterPro"/>
</dbReference>
<dbReference type="GO" id="GO:0005615">
    <property type="term" value="C:extracellular space"/>
    <property type="evidence" value="ECO:0007669"/>
    <property type="project" value="TreeGrafter"/>
</dbReference>
<reference evidence="6" key="1">
    <citation type="submission" date="2022-07" db="EMBL/GenBank/DDBJ databases">
        <title>Genome analysis of Parmales, a sister group of diatoms, reveals the evolutionary specialization of diatoms from phago-mixotrophs to photoautotrophs.</title>
        <authorList>
            <person name="Ban H."/>
            <person name="Sato S."/>
            <person name="Yoshikawa S."/>
            <person name="Kazumasa Y."/>
            <person name="Nakamura Y."/>
            <person name="Ichinomiya M."/>
            <person name="Saitoh K."/>
            <person name="Sato N."/>
            <person name="Blanc-Mathieu R."/>
            <person name="Endo H."/>
            <person name="Kuwata A."/>
            <person name="Ogata H."/>
        </authorList>
    </citation>
    <scope>NUCLEOTIDE SEQUENCE</scope>
</reference>
<accession>A0A9W7DYY1</accession>
<keyword evidence="7" id="KW-1185">Reference proteome</keyword>
<comment type="similarity">
    <text evidence="2">Belongs to the glycosyltransferase 15 family.</text>
</comment>
<dbReference type="OrthoDB" id="194033at2759"/>
<comment type="caution">
    <text evidence="6">The sequence shown here is derived from an EMBL/GenBank/DDBJ whole genome shotgun (WGS) entry which is preliminary data.</text>
</comment>
<dbReference type="Gene3D" id="3.90.550.10">
    <property type="entry name" value="Spore Coat Polysaccharide Biosynthesis Protein SpsA, Chain A"/>
    <property type="match status" value="1"/>
</dbReference>
<sequence>MSRSSKPNVASGEIKDYKVEFEKKSNEADVLHQKMLDFNKFFIPFSRSLFGVTPTNTSDFRYTCPPPAAPAGSVTPKHTKHTKWAIVALTRATGQNTHLLKRTQLMAEYLTATSMSHVENFQVDFIIFHEGDVEESQQKTIKKVVKKTHKNLKVKFLDISDIFIRTEPLSSINDAPGYTAMCRFWSFQAFPILSEMKYTHYWRVDDDIYIRRGKGSDIVGLIDEIEGPHPYTFAYKKYAGDAHGPTQLTLPSFAARWARECSNTVVLKCGDDKKEVSGEDDLCIDHFNFYNNNGAGRIDFWMRDDVRAFLDSINRAQGIEKFRWGDSTIQALAMKFFAFEEDFLFMPDEMLLQEHHKHKVIKIEPQKACKGGCSQEEEDGSVPMSKVVLKDEWSMNMHYGLLTIDFTETMMSTSFDATKLTLQNMKSYYNCTGSQTRANGDCDVNPGAYRKVISENRYTKVYNATSLYVTLSSDDYAELLLESSICKSRSDTYLIMDTNTTKSTTHEWATKITDGEAQPAGVYVADELSPMFRSWTMNMDTGVMNMTFAEPVNISSFNAESVNFQAAVNLGIEPNANTLALTNQNITKLSGDGVEISMNIGTYNLNRVKALFPLGTEHNLLYLSMSASCINDIAGNANSLAFVSIYEGKNPTVYVPDTTIPYLDHFDLNMNSEVITFYFTETVNAFQMAVEGITIQESSDRSSATHYNLTTASTKPSTDPNWIVKVNLGKSDVDAIKLIDMAVASSSAKTYVTFKTSFTRDMSVSPHLEIYPLVDDVNAMNVYQFTPDTTSPSLFSYALDMNARKFNLTFNEPVRANTLLVTYLNLQDNVDVSGNGGNKVPLTSASTTQSPNGLTISIDLCDADFNSLKLQPSMALSAATTFLTYADFNNLNAIQDMIIPPNNLAQVTDGQAFNPATFISDKTGPTLVSYSMNMNSGALNLTFSEPCDASTLNVSAIVFQNQQKKVVCNAFGQCSVAGESASYEHRLRAASSTVEDTDGLVIRVNVGVDDRNAIKVIDGFYSSISSSYLGANAGMIMDIADYDESTNVLSQNGLNELLLSSAMQATTWKPDITSPIVSVFSLNMDTGVVELTFDEPVRASTFNATGLTFMNDADDDVNTTYVNLSKESVTDSANGLTIQCRMSYDDTNALKLVTTGFSSADNTFLGTTSLTATDMAGPPGNALRPASSPMQAFLHTPDVTQPTLLSFDYDPVNKNFTLHFDEPVRVSSFDPTALTIQDLGFASQELSLVDAVAVGSDGISIQVNFGFMDKINFATAGTFFNTASNTFIRYTNGLIKDVATNPNTIVSLSDGSALQIGPTFFMYEVNLDTGLLQMRFSEPVAEDTLDPTKIVVQDGPSASLSYTLTGMNMNSTSMLHNNCTVKAYLTETDLNAIKVLPDFYSSVSNAYIRFTTGAIKDIVEGDFIGPNDLLGIADGSAVQATSFRSDVTDVEVADFSLDMNAATLTINFNEPVVASSFDPTKVTLHGASDGTLSGVQSYTLTSASSTSSVNGMQIVVDIESNGGLDQDFDEIQHLRQLATDASDTFLSITKEAVIDMSSNFNPVVPISSSSALAALTYTPDTTMPTLLGFGLNIDTKILTLTFSEAVWVDSTFSVPAITVQNSASSPTAAFTLTTDTIISQDTLDLAAAKAVPAVSVVELVIGESDLDTIKADRILAADISTTFLSVETSLTKDIAPNNNTFVAIPSSSAIQVSTYVADSVSPNLLSYTLDMDAGLMTFTFDEMVDPLTVDPTKLTLQYALFTGTNAQKFTLQTSTRTGSGTVGSRTLGITVSADDLNNIKILTGLATQSSNTYAIITTAFVNDMGANPITQLRDGSSQLVSTYTADTTRPVIQSFQLRTSGKIIVRFSEAVQISSFNSSALVLSDVDQTNSYQLTSFTSVTNTEAIETKITMSLGQDFNDMRTLVGVGLGQLTSYMSCSEYVITDFSGNKVMPIDKANAVLMGPALESFDLDMNNRFIDLRFTEELVGNFSASAITLVGDRTGAHSYTLTDWNHTTHSSEPFQPTVYIKPASTSVKVFLHPTDVEKLKELGNAATKVENTFITISTSPPLAYNEDTTSVGSPLFVVPIIAAGAMQVTSYTADVEPPTLTGYDIDKNAGSVTMRFSEPVNLKTFNVSSVTIQADEERGTGTNFLTLGGSGTSVTRTGAGHIGAVTVTITLGQYDLGFVRSLNLGQYMTLTATSAKDMSIPPNAIVPIVDGSAMVVTTLTPDTTGPSIVSFSLDLQLGLLTLVFDEPVDSSTIKPDYFSLQGVATAPPASYNLTTNTLVLSNVEETLVLDMGTFRTDLDGIKSSMLLNIADQVGTTYLAVKAGAFKDFNSNAGSEIHTHTALLAAGYEADAVKPVLRSFDLEIMDNTSPLYGMVTLHFNEPVDPTSLVFADFVLSDGASSAADTATVVLASSSASATASSSLDITLDASEMAALQGYGWANTFLTIAADAASDVSGNTLEAVDHVMIGPMLEYATLSLQKGSETANFIFSEPIDPSTFDATGITIQSATSGGVSHTLVDSVLSTASAALSSSKFLEIELGAKDVLGLKSYDGLAVSAETTNLVLEGKTVQDTAATPNTVVPIIQSSAMSVSSYTPDRSVPVLNDVVLDLSLNEITFYFDEPVLATGIKAYQITLQGSAARAGRNEYYTFTDSGFTEANNETIKMSLGFNDMSNIKSNPALCTNTTNCYATFTADTFFDTALVPNSLPIVKPEAGRQIDQVLADTKAPNLFTYDMNLETDKLTLNFDEPVVLSSFRPWLVGMQKSMTNIGSPVYNLPNDIVVTTSSGLESSSSLVIDLPAAFVETIMLDTDFAINRFTLFMMLVQGTVTDTSGNNVTAILDGTSMPATTYVADTTPPSLVQFELDMDAATATFVFDEYVVIQSVKIEAFAFTNSTLESATAHSLSLGSSLQQTVNNTKSIVVELSSLELNALKDYESLATEKNNTHVKIVGNGVEDMGGNGNVGMETENAFGCTKYTADQTTPKLRQFDLNLNYKRLTLRFTETVDASSFNINGLKLHNFAIKRFGNVFDLLGPE</sequence>
<organism evidence="6 7">
    <name type="scientific">Triparma retinervis</name>
    <dbReference type="NCBI Taxonomy" id="2557542"/>
    <lineage>
        <taxon>Eukaryota</taxon>
        <taxon>Sar</taxon>
        <taxon>Stramenopiles</taxon>
        <taxon>Ochrophyta</taxon>
        <taxon>Bolidophyceae</taxon>
        <taxon>Parmales</taxon>
        <taxon>Triparmaceae</taxon>
        <taxon>Triparma</taxon>
    </lineage>
</organism>
<dbReference type="PANTHER" id="PTHR24019">
    <property type="entry name" value="ADIPOLIN"/>
    <property type="match status" value="1"/>
</dbReference>
<name>A0A9W7DYY1_9STRA</name>